<keyword evidence="1" id="KW-0812">Transmembrane</keyword>
<name>A0A2S8Q876_9GAMM</name>
<sequence>MVFKILSNGSYMSNEFSEKTIKYFSILYDPMAAVFGIALRRNLAIKGYTEYLQNTKYLFIILAIMNIGFYLLASNMSEFYFLAIVFFICLLGCFTKQHFASTEIYKIHHYFFIILNNLSTIF</sequence>
<dbReference type="EMBL" id="PUWT01000005">
    <property type="protein sequence ID" value="PQQ29156.1"/>
    <property type="molecule type" value="Genomic_DNA"/>
</dbReference>
<protein>
    <submittedName>
        <fullName evidence="2">Uncharacterized protein</fullName>
    </submittedName>
</protein>
<feature type="transmembrane region" description="Helical" evidence="1">
    <location>
        <begin position="79"/>
        <end position="95"/>
    </location>
</feature>
<feature type="transmembrane region" description="Helical" evidence="1">
    <location>
        <begin position="51"/>
        <end position="73"/>
    </location>
</feature>
<keyword evidence="1" id="KW-0472">Membrane</keyword>
<gene>
    <name evidence="2" type="ORF">C6H66_02450</name>
</gene>
<feature type="transmembrane region" description="Helical" evidence="1">
    <location>
        <begin position="20"/>
        <end position="39"/>
    </location>
</feature>
<organism evidence="2 3">
    <name type="scientific">Photorhabdus hindustanensis</name>
    <dbReference type="NCBI Taxonomy" id="2918802"/>
    <lineage>
        <taxon>Bacteria</taxon>
        <taxon>Pseudomonadati</taxon>
        <taxon>Pseudomonadota</taxon>
        <taxon>Gammaproteobacteria</taxon>
        <taxon>Enterobacterales</taxon>
        <taxon>Morganellaceae</taxon>
        <taxon>Photorhabdus</taxon>
    </lineage>
</organism>
<proteinExistence type="predicted"/>
<dbReference type="Proteomes" id="UP000239550">
    <property type="component" value="Unassembled WGS sequence"/>
</dbReference>
<evidence type="ECO:0000313" key="3">
    <source>
        <dbReference type="Proteomes" id="UP000239550"/>
    </source>
</evidence>
<dbReference type="AlphaFoldDB" id="A0A2S8Q876"/>
<evidence type="ECO:0000313" key="2">
    <source>
        <dbReference type="EMBL" id="PQQ29156.1"/>
    </source>
</evidence>
<reference evidence="2 3" key="1">
    <citation type="submission" date="2018-02" db="EMBL/GenBank/DDBJ databases">
        <title>Five New Genomes of Indian Photorhabdus Isolates TSA.</title>
        <authorList>
            <person name="Dubay B."/>
            <person name="Somvanshi V.S."/>
        </authorList>
    </citation>
    <scope>NUCLEOTIDE SEQUENCE [LARGE SCALE GENOMIC DNA]</scope>
    <source>
        <strain evidence="2 3">H1</strain>
    </source>
</reference>
<keyword evidence="3" id="KW-1185">Reference proteome</keyword>
<comment type="caution">
    <text evidence="2">The sequence shown here is derived from an EMBL/GenBank/DDBJ whole genome shotgun (WGS) entry which is preliminary data.</text>
</comment>
<keyword evidence="1" id="KW-1133">Transmembrane helix</keyword>
<evidence type="ECO:0000256" key="1">
    <source>
        <dbReference type="SAM" id="Phobius"/>
    </source>
</evidence>
<accession>A0A2S8Q876</accession>